<dbReference type="Proteomes" id="UP001159179">
    <property type="component" value="Unassembled WGS sequence"/>
</dbReference>
<name>A0AAW6SYA7_9BACI</name>
<gene>
    <name evidence="1" type="ORF">P5X88_08410</name>
</gene>
<dbReference type="RefSeq" id="WP_280616408.1">
    <property type="nucleotide sequence ID" value="NZ_JAROYP010000004.1"/>
</dbReference>
<sequence length="89" mass="10258">MTVDEKERSLLQNNKKSDKQLFIKVNDVTSQKVGVPGKWDQTSYNASLVDGGQKYIIRIEGVLTLQRVSFEKVFTIELYCNEYGKIYYG</sequence>
<evidence type="ECO:0000313" key="2">
    <source>
        <dbReference type="Proteomes" id="UP001159179"/>
    </source>
</evidence>
<dbReference type="AlphaFoldDB" id="A0AAW6SYA7"/>
<dbReference type="EMBL" id="JAROYP010000004">
    <property type="protein sequence ID" value="MDH5160956.1"/>
    <property type="molecule type" value="Genomic_DNA"/>
</dbReference>
<accession>A0AAW6SYA7</accession>
<comment type="caution">
    <text evidence="1">The sequence shown here is derived from an EMBL/GenBank/DDBJ whole genome shotgun (WGS) entry which is preliminary data.</text>
</comment>
<proteinExistence type="predicted"/>
<organism evidence="1 2">
    <name type="scientific">Heyndrickxia oleronia</name>
    <dbReference type="NCBI Taxonomy" id="38875"/>
    <lineage>
        <taxon>Bacteria</taxon>
        <taxon>Bacillati</taxon>
        <taxon>Bacillota</taxon>
        <taxon>Bacilli</taxon>
        <taxon>Bacillales</taxon>
        <taxon>Bacillaceae</taxon>
        <taxon>Heyndrickxia</taxon>
    </lineage>
</organism>
<protein>
    <submittedName>
        <fullName evidence="1">Uncharacterized protein</fullName>
    </submittedName>
</protein>
<evidence type="ECO:0000313" key="1">
    <source>
        <dbReference type="EMBL" id="MDH5160956.1"/>
    </source>
</evidence>
<reference evidence="1" key="1">
    <citation type="submission" date="2023-03" db="EMBL/GenBank/DDBJ databases">
        <title>Bacterial isolates from washroom surfaces on a university campus.</title>
        <authorList>
            <person name="Holman D.B."/>
            <person name="Gzyl K.E."/>
            <person name="Taheri A.E."/>
        </authorList>
    </citation>
    <scope>NUCLEOTIDE SEQUENCE</scope>
    <source>
        <strain evidence="1">RD03</strain>
    </source>
</reference>